<dbReference type="PANTHER" id="PTHR33066">
    <property type="entry name" value="INTEGRASE_SAM-LIKE_N DOMAIN-CONTAINING PROTEIN"/>
    <property type="match status" value="1"/>
</dbReference>
<evidence type="ECO:0000313" key="6">
    <source>
        <dbReference type="RefSeq" id="XP_041417179.1"/>
    </source>
</evidence>
<accession>A0A8J1KLR0</accession>
<comment type="similarity">
    <text evidence="1">Belongs to the beta type-B retroviral polymerase family. HERV class-II K(HML-2) pol subfamily.</text>
</comment>
<dbReference type="InterPro" id="IPR043502">
    <property type="entry name" value="DNA/RNA_pol_sf"/>
</dbReference>
<dbReference type="OrthoDB" id="6773263at2759"/>
<dbReference type="AlphaFoldDB" id="A0A8J1KLR0"/>
<evidence type="ECO:0000259" key="4">
    <source>
        <dbReference type="PROSITE" id="PS50878"/>
    </source>
</evidence>
<dbReference type="EC" id="3.1.26.4" evidence="2"/>
<dbReference type="CTD" id="121393288"/>
<dbReference type="Gene3D" id="3.30.70.270">
    <property type="match status" value="1"/>
</dbReference>
<dbReference type="InterPro" id="IPR043128">
    <property type="entry name" value="Rev_trsase/Diguanyl_cyclase"/>
</dbReference>
<reference evidence="6" key="1">
    <citation type="submission" date="2025-08" db="UniProtKB">
        <authorList>
            <consortium name="RefSeq"/>
        </authorList>
    </citation>
    <scope>IDENTIFICATION</scope>
    <source>
        <strain evidence="6">J_2021</strain>
        <tissue evidence="6">Erythrocytes</tissue>
    </source>
</reference>
<feature type="domain" description="Reverse transcriptase" evidence="4">
    <location>
        <begin position="1"/>
        <end position="165"/>
    </location>
</feature>
<dbReference type="PROSITE" id="PS50878">
    <property type="entry name" value="RT_POL"/>
    <property type="match status" value="1"/>
</dbReference>
<feature type="region of interest" description="Disordered" evidence="3">
    <location>
        <begin position="266"/>
        <end position="484"/>
    </location>
</feature>
<gene>
    <name evidence="6" type="primary">LOC121393288</name>
</gene>
<dbReference type="SUPFAM" id="SSF56672">
    <property type="entry name" value="DNA/RNA polymerases"/>
    <property type="match status" value="1"/>
</dbReference>
<organism evidence="5 6">
    <name type="scientific">Xenopus laevis</name>
    <name type="common">African clawed frog</name>
    <dbReference type="NCBI Taxonomy" id="8355"/>
    <lineage>
        <taxon>Eukaryota</taxon>
        <taxon>Metazoa</taxon>
        <taxon>Chordata</taxon>
        <taxon>Craniata</taxon>
        <taxon>Vertebrata</taxon>
        <taxon>Euteleostomi</taxon>
        <taxon>Amphibia</taxon>
        <taxon>Batrachia</taxon>
        <taxon>Anura</taxon>
        <taxon>Pipoidea</taxon>
        <taxon>Pipidae</taxon>
        <taxon>Xenopodinae</taxon>
        <taxon>Xenopus</taxon>
        <taxon>Xenopus</taxon>
    </lineage>
</organism>
<dbReference type="GO" id="GO:0004523">
    <property type="term" value="F:RNA-DNA hybrid ribonuclease activity"/>
    <property type="evidence" value="ECO:0007669"/>
    <property type="project" value="UniProtKB-EC"/>
</dbReference>
<evidence type="ECO:0000256" key="3">
    <source>
        <dbReference type="SAM" id="MobiDB-lite"/>
    </source>
</evidence>
<evidence type="ECO:0000256" key="2">
    <source>
        <dbReference type="ARBA" id="ARBA00012180"/>
    </source>
</evidence>
<dbReference type="RefSeq" id="XP_041417179.1">
    <property type="nucleotide sequence ID" value="XM_041561245.1"/>
</dbReference>
<feature type="compositionally biased region" description="Basic and acidic residues" evidence="3">
    <location>
        <begin position="393"/>
        <end position="409"/>
    </location>
</feature>
<evidence type="ECO:0000313" key="5">
    <source>
        <dbReference type="Proteomes" id="UP000186698"/>
    </source>
</evidence>
<name>A0A8J1KLR0_XENLA</name>
<keyword evidence="5" id="KW-1185">Reference proteome</keyword>
<evidence type="ECO:0000256" key="1">
    <source>
        <dbReference type="ARBA" id="ARBA00010879"/>
    </source>
</evidence>
<dbReference type="Proteomes" id="UP000186698">
    <property type="component" value="Chromosome 4S"/>
</dbReference>
<dbReference type="GeneID" id="121393288"/>
<dbReference type="PANTHER" id="PTHR33066:SF2">
    <property type="entry name" value="FILAGGRIN-2-LIKE"/>
    <property type="match status" value="1"/>
</dbReference>
<dbReference type="Pfam" id="PF00078">
    <property type="entry name" value="RVT_1"/>
    <property type="match status" value="1"/>
</dbReference>
<dbReference type="KEGG" id="xla:121393288"/>
<dbReference type="InterPro" id="IPR000477">
    <property type="entry name" value="RT_dom"/>
</dbReference>
<protein>
    <recommendedName>
        <fullName evidence="2">ribonuclease H</fullName>
        <ecNumber evidence="2">3.1.26.4</ecNumber>
    </recommendedName>
</protein>
<feature type="region of interest" description="Disordered" evidence="3">
    <location>
        <begin position="499"/>
        <end position="522"/>
    </location>
</feature>
<proteinExistence type="inferred from homology"/>
<dbReference type="CDD" id="cd03714">
    <property type="entry name" value="RT_DIRS1"/>
    <property type="match status" value="1"/>
</dbReference>
<dbReference type="Gene3D" id="3.10.10.10">
    <property type="entry name" value="HIV Type 1 Reverse Transcriptase, subunit A, domain 1"/>
    <property type="match status" value="1"/>
</dbReference>
<feature type="compositionally biased region" description="Polar residues" evidence="3">
    <location>
        <begin position="349"/>
        <end position="361"/>
    </location>
</feature>
<sequence length="718" mass="79028">MVPKKNGSLRPVLDLKDLNPFVRKCHFKMESRQSVLSSIEENEFMTVIDIKDAYLHIPIHPAHHGFLRFYVDDQHWQFVALPFGLSSAPRTFTKVMATALEELRLKGITVIPYLDDLLVQGPSAPVALQHTSLVLETLTSLGWTINFKKSNLHPTQSIVYLGLVLDSSQGKAFLPRDKAMTLQSRIRSLMGPNAVPLRAAMQTLGTMVASFPAIPYAQAHTRPLQHTILLHQRRDRANLDRKIIIPSRVQLSLHWWLQPHRSTGGKFFPPPPALDGSHHGRQSTGVGRGHRPNHSSGSMDPRGNEATHQPSGAQSDPLLTRTHGVVTPGKTGADPVRQRDGSGLHKSSGRNQKCQGPQGSSGDPKLGRKQRSSDLRGPHSRCGQLDSGLSEQGADRSRGMEPTPRDVPPHCRQVGATRDRPHGVQAQQTGPTVRLQKPRPPGPRGGRTGASLAILQGLHLSPPRSSTESCQKDNEGKISHHSSGPILAPKVFVRRHCKHGGRRTLPSPAADRPTHSRSSCPPELSSLGFNGVALEALILRRSGAPPEPVPTMLAHVNPSQLRYTIGCGRISSLGASGGILTHKRRETLSFLQEGLANGLALSSLKVHVSALSILLQKKLALHPNIKTFLQGATRIFPPYRCPVPPWDLNLVLSTLQEAPIEPWNRFLCLPYLKRSHSFWPSPPLGEFPNWRLCPAYLPSRLSTWTKLSSDPRRIFCLR</sequence>